<dbReference type="Pfam" id="PF20705">
    <property type="entry name" value="DUF6821"/>
    <property type="match status" value="1"/>
</dbReference>
<evidence type="ECO:0000313" key="3">
    <source>
        <dbReference type="Proteomes" id="UP000827889"/>
    </source>
</evidence>
<proteinExistence type="predicted"/>
<dbReference type="InterPro" id="IPR045883">
    <property type="entry name" value="At4g13530-like"/>
</dbReference>
<protein>
    <submittedName>
        <fullName evidence="4">Uncharacterized protein LOC115730460 isoform X1</fullName>
    </submittedName>
</protein>
<evidence type="ECO:0000313" key="4">
    <source>
        <dbReference type="RefSeq" id="XP_030516937.2"/>
    </source>
</evidence>
<organism evidence="3 4">
    <name type="scientific">Rhodamnia argentea</name>
    <dbReference type="NCBI Taxonomy" id="178133"/>
    <lineage>
        <taxon>Eukaryota</taxon>
        <taxon>Viridiplantae</taxon>
        <taxon>Streptophyta</taxon>
        <taxon>Embryophyta</taxon>
        <taxon>Tracheophyta</taxon>
        <taxon>Spermatophyta</taxon>
        <taxon>Magnoliopsida</taxon>
        <taxon>eudicotyledons</taxon>
        <taxon>Gunneridae</taxon>
        <taxon>Pentapetalae</taxon>
        <taxon>rosids</taxon>
        <taxon>malvids</taxon>
        <taxon>Myrtales</taxon>
        <taxon>Myrtaceae</taxon>
        <taxon>Myrtoideae</taxon>
        <taxon>Myrteae</taxon>
        <taxon>Australasian group</taxon>
        <taxon>Rhodamnia</taxon>
    </lineage>
</organism>
<keyword evidence="1" id="KW-1133">Transmembrane helix</keyword>
<dbReference type="KEGG" id="rarg:115730460"/>
<feature type="transmembrane region" description="Helical" evidence="1">
    <location>
        <begin position="211"/>
        <end position="234"/>
    </location>
</feature>
<dbReference type="GeneID" id="115730460"/>
<sequence>MDLDEWELLPVDGYLDFNEGDKIFSRRHSPAPGQKSVFNMDYFRCPSPTSSKMPTSRVVPVVPIQFDPPAAPDERLMREIIKAPVEIKLPSPITEKKMIEPPDGGDKAVGLEEADQDMVSQVFFKKMTEPEFADMKMDSPRSGTRGIFVPQIDAGAFQGEAVLDSSCSPRKRHEAATRDVVGVTKKQQDNDCDAEKATWDENRGGLNIWKWGFTGIGALCSFGVAAATICIIILGSQRAKQSQQNQKLRFQIYTDDKRIKQAVHQATKLNEAISAARGVPLSRAHITYGGYYDGIGI</sequence>
<keyword evidence="1" id="KW-0472">Membrane</keyword>
<dbReference type="PANTHER" id="PTHR33646:SF2">
    <property type="entry name" value="F20H23.8 PROTEIN"/>
    <property type="match status" value="1"/>
</dbReference>
<dbReference type="Proteomes" id="UP000827889">
    <property type="component" value="Chromosome 10"/>
</dbReference>
<evidence type="ECO:0000259" key="2">
    <source>
        <dbReference type="Pfam" id="PF20705"/>
    </source>
</evidence>
<gene>
    <name evidence="4" type="primary">LOC115730460</name>
</gene>
<reference evidence="4" key="1">
    <citation type="submission" date="2025-08" db="UniProtKB">
        <authorList>
            <consortium name="RefSeq"/>
        </authorList>
    </citation>
    <scope>IDENTIFICATION</scope>
    <source>
        <tissue evidence="4">Leaf</tissue>
    </source>
</reference>
<name>A0A8B8N3F1_9MYRT</name>
<dbReference type="InterPro" id="IPR049224">
    <property type="entry name" value="DUF6821"/>
</dbReference>
<accession>A0A8B8N3F1</accession>
<dbReference type="AlphaFoldDB" id="A0A8B8N3F1"/>
<keyword evidence="3" id="KW-1185">Reference proteome</keyword>
<evidence type="ECO:0000256" key="1">
    <source>
        <dbReference type="SAM" id="Phobius"/>
    </source>
</evidence>
<dbReference type="RefSeq" id="XP_030516937.2">
    <property type="nucleotide sequence ID" value="XM_030661077.2"/>
</dbReference>
<keyword evidence="1" id="KW-0812">Transmembrane</keyword>
<dbReference type="PANTHER" id="PTHR33646">
    <property type="entry name" value="GB|AAF00631.1"/>
    <property type="match status" value="1"/>
</dbReference>
<feature type="domain" description="DUF6821" evidence="2">
    <location>
        <begin position="115"/>
        <end position="295"/>
    </location>
</feature>